<accession>A0A840CG51</accession>
<evidence type="ECO:0000313" key="1">
    <source>
        <dbReference type="EMBL" id="MBB4021157.1"/>
    </source>
</evidence>
<dbReference type="Proteomes" id="UP000585681">
    <property type="component" value="Unassembled WGS sequence"/>
</dbReference>
<dbReference type="AlphaFoldDB" id="A0A840CG51"/>
<gene>
    <name evidence="1" type="ORF">GGR17_000948</name>
</gene>
<comment type="caution">
    <text evidence="1">The sequence shown here is derived from an EMBL/GenBank/DDBJ whole genome shotgun (WGS) entry which is preliminary data.</text>
</comment>
<evidence type="ECO:0000313" key="2">
    <source>
        <dbReference type="Proteomes" id="UP000585681"/>
    </source>
</evidence>
<reference evidence="1 2" key="1">
    <citation type="submission" date="2020-08" db="EMBL/GenBank/DDBJ databases">
        <title>Genomic Encyclopedia of Type Strains, Phase IV (KMG-IV): sequencing the most valuable type-strain genomes for metagenomic binning, comparative biology and taxonomic classification.</title>
        <authorList>
            <person name="Goeker M."/>
        </authorList>
    </citation>
    <scope>NUCLEOTIDE SEQUENCE [LARGE SCALE GENOMIC DNA]</scope>
    <source>
        <strain evidence="1 2">DSM 105040</strain>
    </source>
</reference>
<organism evidence="1 2">
    <name type="scientific">Actibacterium naphthalenivorans</name>
    <dbReference type="NCBI Taxonomy" id="1614693"/>
    <lineage>
        <taxon>Bacteria</taxon>
        <taxon>Pseudomonadati</taxon>
        <taxon>Pseudomonadota</taxon>
        <taxon>Alphaproteobacteria</taxon>
        <taxon>Rhodobacterales</taxon>
        <taxon>Roseobacteraceae</taxon>
        <taxon>Actibacterium</taxon>
    </lineage>
</organism>
<keyword evidence="2" id="KW-1185">Reference proteome</keyword>
<dbReference type="RefSeq" id="WP_054537881.1">
    <property type="nucleotide sequence ID" value="NZ_JACIEQ010000001.1"/>
</dbReference>
<proteinExistence type="predicted"/>
<name>A0A840CG51_9RHOB</name>
<protein>
    <submittedName>
        <fullName evidence="1">Uncharacterized protein</fullName>
    </submittedName>
</protein>
<dbReference type="EMBL" id="JACIEQ010000001">
    <property type="protein sequence ID" value="MBB4021157.1"/>
    <property type="molecule type" value="Genomic_DNA"/>
</dbReference>
<sequence>MTNEWIVEVLTDLRAFALENGLADLASELDNTVAVACRELNAGAEDRGGAVPRDGRKDRWRG</sequence>